<dbReference type="RefSeq" id="WP_027699921.1">
    <property type="nucleotide sequence ID" value="NZ_DF820509.1"/>
</dbReference>
<dbReference type="SUPFAM" id="SSF46785">
    <property type="entry name" value="Winged helix' DNA-binding domain"/>
    <property type="match status" value="1"/>
</dbReference>
<evidence type="ECO:0000259" key="2">
    <source>
        <dbReference type="Pfam" id="PF07261"/>
    </source>
</evidence>
<dbReference type="InterPro" id="IPR006343">
    <property type="entry name" value="DnaB/C_C"/>
</dbReference>
<dbReference type="Proteomes" id="UP000030643">
    <property type="component" value="Unassembled WGS sequence"/>
</dbReference>
<accession>A0A069CXF3</accession>
<name>A0A069CXF3_WEIOS</name>
<sequence length="245" mass="28197">MAEYKNLALYLSARDTTINNLLLTHYLELGLSNEEFLVYLQVKMMIDEGAREPSTEKIGQALGWTPQVVFNHLTTMRNKGLLSFTTQRGGDGRVTTLLDFEPMYEQLLNLDFTGMAAASTRILTPLASEKNEDTTKRAEIYHILEQEFGRQLTPMEYETIGSWFNKDQFDPALIKQAIQEAVINQALSLRYIETILVSWQKKNYRSVQEVLAHREYRQNRQEANVVDIPDIPMDIDPSSVDWSKL</sequence>
<dbReference type="Pfam" id="PF07261">
    <property type="entry name" value="DnaB_2"/>
    <property type="match status" value="1"/>
</dbReference>
<dbReference type="NCBIfam" id="TIGR01446">
    <property type="entry name" value="DnaD_dom"/>
    <property type="match status" value="1"/>
</dbReference>
<dbReference type="STRING" id="1329250.WOSG25_260020"/>
<dbReference type="SUPFAM" id="SSF158499">
    <property type="entry name" value="DnaD domain-like"/>
    <property type="match status" value="1"/>
</dbReference>
<dbReference type="OrthoDB" id="9770238at2"/>
<dbReference type="Gene3D" id="1.10.10.10">
    <property type="entry name" value="Winged helix-like DNA-binding domain superfamily/Winged helix DNA-binding domain"/>
    <property type="match status" value="1"/>
</dbReference>
<evidence type="ECO:0000256" key="1">
    <source>
        <dbReference type="ARBA" id="ARBA00093462"/>
    </source>
</evidence>
<proteinExistence type="inferred from homology"/>
<dbReference type="InterPro" id="IPR034829">
    <property type="entry name" value="DnaD-like_sf"/>
</dbReference>
<keyword evidence="5" id="KW-1185">Reference proteome</keyword>
<dbReference type="eggNOG" id="COG3935">
    <property type="taxonomic scope" value="Bacteria"/>
</dbReference>
<feature type="domain" description="DnaD N-terminal" evidence="3">
    <location>
        <begin position="18"/>
        <end position="109"/>
    </location>
</feature>
<feature type="domain" description="DnaB/C C-terminal" evidence="2">
    <location>
        <begin position="142"/>
        <end position="213"/>
    </location>
</feature>
<evidence type="ECO:0000313" key="5">
    <source>
        <dbReference type="Proteomes" id="UP000030643"/>
    </source>
</evidence>
<dbReference type="Gene3D" id="1.10.10.630">
    <property type="entry name" value="DnaD domain-like"/>
    <property type="match status" value="1"/>
</dbReference>
<dbReference type="PANTHER" id="PTHR37293">
    <property type="entry name" value="PHAGE REPLICATION PROTEIN-RELATED"/>
    <property type="match status" value="1"/>
</dbReference>
<dbReference type="AlphaFoldDB" id="A0A069CXF3"/>
<dbReference type="InterPro" id="IPR036390">
    <property type="entry name" value="WH_DNA-bd_sf"/>
</dbReference>
<evidence type="ECO:0000313" key="4">
    <source>
        <dbReference type="EMBL" id="GAK32047.1"/>
    </source>
</evidence>
<comment type="similarity">
    <text evidence="1">Belongs to the DnaB/DnaD family.</text>
</comment>
<dbReference type="EMBL" id="DF820509">
    <property type="protein sequence ID" value="GAK32047.1"/>
    <property type="molecule type" value="Genomic_DNA"/>
</dbReference>
<dbReference type="PANTHER" id="PTHR37293:SF6">
    <property type="entry name" value="DNA REPLICATION PROTEIN DNAD"/>
    <property type="match status" value="1"/>
</dbReference>
<dbReference type="InterPro" id="IPR036388">
    <property type="entry name" value="WH-like_DNA-bd_sf"/>
</dbReference>
<protein>
    <submittedName>
        <fullName evidence="4">DNA replication protein DnaD</fullName>
    </submittedName>
</protein>
<evidence type="ECO:0000259" key="3">
    <source>
        <dbReference type="Pfam" id="PF21984"/>
    </source>
</evidence>
<reference evidence="5" key="1">
    <citation type="journal article" date="2014" name="Genome Announc.">
        <title>Draft genome sequence of Weissella oryzae SG25T, isolated from fermented rice grains.</title>
        <authorList>
            <person name="Tanizawa Y."/>
            <person name="Fujisawa T."/>
            <person name="Mochizuki T."/>
            <person name="Kaminuma E."/>
            <person name="Suzuki Y."/>
            <person name="Nakamura Y."/>
            <person name="Tohno M."/>
        </authorList>
    </citation>
    <scope>NUCLEOTIDE SEQUENCE [LARGE SCALE GENOMIC DNA]</scope>
    <source>
        <strain evidence="5">DSM 25784 / JCM 18191 / LMG 30913 / SG25</strain>
    </source>
</reference>
<dbReference type="Pfam" id="PF21984">
    <property type="entry name" value="DnaD_N"/>
    <property type="match status" value="1"/>
</dbReference>
<dbReference type="InterPro" id="IPR053162">
    <property type="entry name" value="DnaD"/>
</dbReference>
<organism evidence="4 5">
    <name type="scientific">Weissella oryzae (strain DSM 25784 / JCM 18191 / LMG 30913 / SG25)</name>
    <dbReference type="NCBI Taxonomy" id="1329250"/>
    <lineage>
        <taxon>Bacteria</taxon>
        <taxon>Bacillati</taxon>
        <taxon>Bacillota</taxon>
        <taxon>Bacilli</taxon>
        <taxon>Lactobacillales</taxon>
        <taxon>Lactobacillaceae</taxon>
        <taxon>Weissella</taxon>
    </lineage>
</organism>
<gene>
    <name evidence="4" type="primary">dnaD</name>
    <name evidence="4" type="ORF">WOSG25_260020</name>
</gene>
<dbReference type="InterPro" id="IPR053843">
    <property type="entry name" value="DnaD_N"/>
</dbReference>